<organism evidence="4 5">
    <name type="scientific">Burkholderia cepacia</name>
    <name type="common">Pseudomonas cepacia</name>
    <dbReference type="NCBI Taxonomy" id="292"/>
    <lineage>
        <taxon>Bacteria</taxon>
        <taxon>Pseudomonadati</taxon>
        <taxon>Pseudomonadota</taxon>
        <taxon>Betaproteobacteria</taxon>
        <taxon>Burkholderiales</taxon>
        <taxon>Burkholderiaceae</taxon>
        <taxon>Burkholderia</taxon>
        <taxon>Burkholderia cepacia complex</taxon>
    </lineage>
</organism>
<accession>A0A2S8IPV3</accession>
<comment type="similarity">
    <text evidence="1">Belongs to the short-chain dehydrogenases/reductases (SDR) family.</text>
</comment>
<evidence type="ECO:0000256" key="1">
    <source>
        <dbReference type="ARBA" id="ARBA00006484"/>
    </source>
</evidence>
<dbReference type="FunFam" id="3.40.50.720:FF:000084">
    <property type="entry name" value="Short-chain dehydrogenase reductase"/>
    <property type="match status" value="1"/>
</dbReference>
<evidence type="ECO:0000256" key="3">
    <source>
        <dbReference type="ARBA" id="ARBA00023027"/>
    </source>
</evidence>
<name>A0A2S8IPV3_BURCE</name>
<dbReference type="PANTHER" id="PTHR43477">
    <property type="entry name" value="DIHYDROANTICAPSIN 7-DEHYDROGENASE"/>
    <property type="match status" value="1"/>
</dbReference>
<evidence type="ECO:0000313" key="4">
    <source>
        <dbReference type="EMBL" id="PQP16432.1"/>
    </source>
</evidence>
<dbReference type="Gene3D" id="3.40.50.720">
    <property type="entry name" value="NAD(P)-binding Rossmann-like Domain"/>
    <property type="match status" value="1"/>
</dbReference>
<reference evidence="4 5" key="1">
    <citation type="submission" date="2018-02" db="EMBL/GenBank/DDBJ databases">
        <title>Draft genome sequencing of Burkholderia cepacia Y14-15.</title>
        <authorList>
            <person name="Zheng B.-X."/>
        </authorList>
    </citation>
    <scope>NUCLEOTIDE SEQUENCE [LARGE SCALE GENOMIC DNA]</scope>
    <source>
        <strain evidence="4 5">Y14-15</strain>
    </source>
</reference>
<dbReference type="EMBL" id="PUIQ01000024">
    <property type="protein sequence ID" value="PQP16432.1"/>
    <property type="molecule type" value="Genomic_DNA"/>
</dbReference>
<evidence type="ECO:0000256" key="2">
    <source>
        <dbReference type="ARBA" id="ARBA00023002"/>
    </source>
</evidence>
<evidence type="ECO:0000313" key="5">
    <source>
        <dbReference type="Proteomes" id="UP000238206"/>
    </source>
</evidence>
<dbReference type="InterPro" id="IPR036291">
    <property type="entry name" value="NAD(P)-bd_dom_sf"/>
</dbReference>
<dbReference type="RefSeq" id="WP_105391675.1">
    <property type="nucleotide sequence ID" value="NZ_PUIQ01000024.1"/>
</dbReference>
<comment type="caution">
    <text evidence="4">The sequence shown here is derived from an EMBL/GenBank/DDBJ whole genome shotgun (WGS) entry which is preliminary data.</text>
</comment>
<dbReference type="AlphaFoldDB" id="A0A2S8IPV3"/>
<sequence length="254" mass="26460">MRLQGKRALVTAAGQGIGRATALRFASEGADVLATDINEAALARLAADAERAGGRLTTRRLDVTDANDVAALAASERAFDVLFNCAGYVHHGSILDCDDDAWAFSLNLNVTSMYRLIRTLLPAMLAAGGASIVNMSSAASSVKGVPNRFVYGTTKAAVIGLTKAVAADFVGQRIRCNAICPGTVESPSLEARIAEQARTQNTTIDAVRAAFVARQPMGRVGTADEIAALATYLASDESAFTTGAIHLIDGGWSN</sequence>
<protein>
    <submittedName>
        <fullName evidence="4">NAD(P)-dependent oxidoreductase</fullName>
    </submittedName>
</protein>
<dbReference type="PROSITE" id="PS00061">
    <property type="entry name" value="ADH_SHORT"/>
    <property type="match status" value="1"/>
</dbReference>
<dbReference type="PANTHER" id="PTHR43477:SF4">
    <property type="entry name" value="DEHYDROGENASE_REDUCTASE SDR FAMILY MEMBER 6"/>
    <property type="match status" value="1"/>
</dbReference>
<dbReference type="Pfam" id="PF13561">
    <property type="entry name" value="adh_short_C2"/>
    <property type="match status" value="1"/>
</dbReference>
<proteinExistence type="inferred from homology"/>
<dbReference type="InterPro" id="IPR020904">
    <property type="entry name" value="Sc_DH/Rdtase_CS"/>
</dbReference>
<dbReference type="InterPro" id="IPR051122">
    <property type="entry name" value="SDR_DHRS6-like"/>
</dbReference>
<gene>
    <name evidence="4" type="ORF">C5615_19545</name>
</gene>
<dbReference type="CDD" id="cd05368">
    <property type="entry name" value="DHRS6_like_SDR_c"/>
    <property type="match status" value="1"/>
</dbReference>
<keyword evidence="3" id="KW-0520">NAD</keyword>
<dbReference type="PRINTS" id="PR00081">
    <property type="entry name" value="GDHRDH"/>
</dbReference>
<keyword evidence="2" id="KW-0560">Oxidoreductase</keyword>
<dbReference type="SUPFAM" id="SSF51735">
    <property type="entry name" value="NAD(P)-binding Rossmann-fold domains"/>
    <property type="match status" value="1"/>
</dbReference>
<dbReference type="Proteomes" id="UP000238206">
    <property type="component" value="Unassembled WGS sequence"/>
</dbReference>
<dbReference type="GO" id="GO:0016491">
    <property type="term" value="F:oxidoreductase activity"/>
    <property type="evidence" value="ECO:0007669"/>
    <property type="project" value="UniProtKB-KW"/>
</dbReference>
<dbReference type="PRINTS" id="PR00080">
    <property type="entry name" value="SDRFAMILY"/>
</dbReference>
<dbReference type="InterPro" id="IPR002347">
    <property type="entry name" value="SDR_fam"/>
</dbReference>